<proteinExistence type="predicted"/>
<dbReference type="EMBL" id="CAJNNV010031032">
    <property type="protein sequence ID" value="CAE8634491.1"/>
    <property type="molecule type" value="Genomic_DNA"/>
</dbReference>
<evidence type="ECO:0000313" key="1">
    <source>
        <dbReference type="EMBL" id="CAE8634491.1"/>
    </source>
</evidence>
<comment type="caution">
    <text evidence="1">The sequence shown here is derived from an EMBL/GenBank/DDBJ whole genome shotgun (WGS) entry which is preliminary data.</text>
</comment>
<dbReference type="Proteomes" id="UP000654075">
    <property type="component" value="Unassembled WGS sequence"/>
</dbReference>
<protein>
    <submittedName>
        <fullName evidence="1">Uncharacterized protein</fullName>
    </submittedName>
</protein>
<evidence type="ECO:0000313" key="2">
    <source>
        <dbReference type="Proteomes" id="UP000654075"/>
    </source>
</evidence>
<keyword evidence="2" id="KW-1185">Reference proteome</keyword>
<accession>A0A813HA97</accession>
<feature type="non-terminal residue" evidence="1">
    <location>
        <position position="1"/>
    </location>
</feature>
<sequence>EGTDAPGSAQRVQLLSRDRSAFVEAADLLLEAAIIFRFEEPPGSESGSFCYGQIPKTSARLRLLDLWTQLRNGIRRDDSQFIQLVLPIGPQLDDISCRRCSRCVSCLLVCRARIAFCSSDLVCLAR</sequence>
<reference evidence="1" key="1">
    <citation type="submission" date="2021-02" db="EMBL/GenBank/DDBJ databases">
        <authorList>
            <person name="Dougan E. K."/>
            <person name="Rhodes N."/>
            <person name="Thang M."/>
            <person name="Chan C."/>
        </authorList>
    </citation>
    <scope>NUCLEOTIDE SEQUENCE</scope>
</reference>
<gene>
    <name evidence="1" type="ORF">PGLA1383_LOCUS50141</name>
</gene>
<name>A0A813HA97_POLGL</name>
<organism evidence="1 2">
    <name type="scientific">Polarella glacialis</name>
    <name type="common">Dinoflagellate</name>
    <dbReference type="NCBI Taxonomy" id="89957"/>
    <lineage>
        <taxon>Eukaryota</taxon>
        <taxon>Sar</taxon>
        <taxon>Alveolata</taxon>
        <taxon>Dinophyceae</taxon>
        <taxon>Suessiales</taxon>
        <taxon>Suessiaceae</taxon>
        <taxon>Polarella</taxon>
    </lineage>
</organism>
<dbReference type="AlphaFoldDB" id="A0A813HA97"/>